<dbReference type="Proteomes" id="UP001177935">
    <property type="component" value="Unassembled WGS sequence"/>
</dbReference>
<dbReference type="AlphaFoldDB" id="A0AB35MU91"/>
<proteinExistence type="predicted"/>
<dbReference type="RefSeq" id="WP_305372544.1">
    <property type="nucleotide sequence ID" value="NZ_JAUYVL010000002.1"/>
</dbReference>
<organism evidence="1 2">
    <name type="scientific">Vibrio splendidus</name>
    <dbReference type="NCBI Taxonomy" id="29497"/>
    <lineage>
        <taxon>Bacteria</taxon>
        <taxon>Pseudomonadati</taxon>
        <taxon>Pseudomonadota</taxon>
        <taxon>Gammaproteobacteria</taxon>
        <taxon>Vibrionales</taxon>
        <taxon>Vibrionaceae</taxon>
        <taxon>Vibrio</taxon>
    </lineage>
</organism>
<comment type="caution">
    <text evidence="1">The sequence shown here is derived from an EMBL/GenBank/DDBJ whole genome shotgun (WGS) entry which is preliminary data.</text>
</comment>
<gene>
    <name evidence="1" type="ORF">Q8W42_05245</name>
</gene>
<accession>A0AB35MU91</accession>
<dbReference type="EMBL" id="JAUYVL010000002">
    <property type="protein sequence ID" value="MDP2500111.1"/>
    <property type="molecule type" value="Genomic_DNA"/>
</dbReference>
<sequence>MKTLIGLSNFSFETQQFGSFGDIRKQLEKLKSLNGNFSQHGVSLAVATDILKDNYFGPSLEVQFKNFSYGQDRMMIAAFKSLLERNYFSGFIRQYTGLELKKLASSPDLENQTCCTIYAPKVLVSGFSSIKCEGDFASYYEQILGECPISESSYYERATSHFTNIIYQDDCEITLNRVVDGFCNYSVAITRCLKALNDSSPTNAISMQDKLGEVKAKTKYKCTPEGNSHPHFKFPFTHGGKSYLALDCQFHLKPSDKNSSGNSSFNHKRVYFGYIPRVCGKEWDIAVAAIGPHISTHDSRDRFAPPRVKRK</sequence>
<name>A0AB35MU91_VIBSP</name>
<protein>
    <submittedName>
        <fullName evidence="1">Uncharacterized protein</fullName>
    </submittedName>
</protein>
<evidence type="ECO:0000313" key="1">
    <source>
        <dbReference type="EMBL" id="MDP2500111.1"/>
    </source>
</evidence>
<evidence type="ECO:0000313" key="2">
    <source>
        <dbReference type="Proteomes" id="UP001177935"/>
    </source>
</evidence>
<reference evidence="1" key="1">
    <citation type="submission" date="2023-07" db="EMBL/GenBank/DDBJ databases">
        <title>Genome content predicts the carbon catabolic preferences of heterotrophic bacteria.</title>
        <authorList>
            <person name="Gralka M."/>
        </authorList>
    </citation>
    <scope>NUCLEOTIDE SEQUENCE</scope>
    <source>
        <strain evidence="1">6E02</strain>
    </source>
</reference>